<evidence type="ECO:0000313" key="2">
    <source>
        <dbReference type="Proteomes" id="UP000677812"/>
    </source>
</evidence>
<accession>A0ABS5EA47</accession>
<reference evidence="1 2" key="1">
    <citation type="submission" date="2021-04" db="EMBL/GenBank/DDBJ databases">
        <title>The complete genome sequence of Neokomagataea sp. TBRC 2177.</title>
        <authorList>
            <person name="Charoenyingcharoen P."/>
            <person name="Yukphan P."/>
        </authorList>
    </citation>
    <scope>NUCLEOTIDE SEQUENCE [LARGE SCALE GENOMIC DNA]</scope>
    <source>
        <strain evidence="1 2">TBRC 2177</strain>
    </source>
</reference>
<keyword evidence="2" id="KW-1185">Reference proteome</keyword>
<proteinExistence type="predicted"/>
<dbReference type="Proteomes" id="UP000677812">
    <property type="component" value="Unassembled WGS sequence"/>
</dbReference>
<dbReference type="SUPFAM" id="SSF48019">
    <property type="entry name" value="post-AAA+ oligomerization domain-like"/>
    <property type="match status" value="1"/>
</dbReference>
<dbReference type="InterPro" id="IPR008921">
    <property type="entry name" value="DNA_pol3_clamp-load_cplx_C"/>
</dbReference>
<feature type="non-terminal residue" evidence="1">
    <location>
        <position position="1"/>
    </location>
</feature>
<organism evidence="1 2">
    <name type="scientific">Neokomagataea anthophila</name>
    <dbReference type="NCBI Taxonomy" id="2826925"/>
    <lineage>
        <taxon>Bacteria</taxon>
        <taxon>Pseudomonadati</taxon>
        <taxon>Pseudomonadota</taxon>
        <taxon>Alphaproteobacteria</taxon>
        <taxon>Acetobacterales</taxon>
        <taxon>Acetobacteraceae</taxon>
        <taxon>Neokomagataea</taxon>
    </lineage>
</organism>
<dbReference type="EMBL" id="JAGRQH010000069">
    <property type="protein sequence ID" value="MBR0560784.1"/>
    <property type="molecule type" value="Genomic_DNA"/>
</dbReference>
<sequence>AAMSGDAVAVDQALERAFADGVSPVAVARVFLGVINRLWRVALAVEDCQMRTEAIKSLRPPVFFNRMPSFTKAVERWTAGALDLAE</sequence>
<gene>
    <name evidence="1" type="ORF">KB213_12115</name>
</gene>
<dbReference type="Gene3D" id="1.20.272.10">
    <property type="match status" value="1"/>
</dbReference>
<name>A0ABS5EA47_9PROT</name>
<feature type="non-terminal residue" evidence="1">
    <location>
        <position position="86"/>
    </location>
</feature>
<comment type="caution">
    <text evidence="1">The sequence shown here is derived from an EMBL/GenBank/DDBJ whole genome shotgun (WGS) entry which is preliminary data.</text>
</comment>
<protein>
    <submittedName>
        <fullName evidence="1">DNA polymerase III subunit delta</fullName>
    </submittedName>
</protein>
<evidence type="ECO:0000313" key="1">
    <source>
        <dbReference type="EMBL" id="MBR0560784.1"/>
    </source>
</evidence>